<proteinExistence type="predicted"/>
<dbReference type="Gene3D" id="3.30.70.2450">
    <property type="match status" value="1"/>
</dbReference>
<dbReference type="GO" id="GO:0016709">
    <property type="term" value="F:oxidoreductase activity, acting on paired donors, with incorporation or reduction of molecular oxygen, NAD(P)H as one donor, and incorporation of one atom of oxygen"/>
    <property type="evidence" value="ECO:0007669"/>
    <property type="project" value="UniProtKB-ARBA"/>
</dbReference>
<evidence type="ECO:0000256" key="3">
    <source>
        <dbReference type="ARBA" id="ARBA00022827"/>
    </source>
</evidence>
<protein>
    <submittedName>
        <fullName evidence="5">Oxygenase</fullName>
    </submittedName>
</protein>
<evidence type="ECO:0000313" key="5">
    <source>
        <dbReference type="EMBL" id="GGC64840.1"/>
    </source>
</evidence>
<evidence type="ECO:0000313" key="6">
    <source>
        <dbReference type="Proteomes" id="UP000637423"/>
    </source>
</evidence>
<keyword evidence="2" id="KW-0285">Flavoprotein</keyword>
<reference evidence="5" key="2">
    <citation type="submission" date="2020-09" db="EMBL/GenBank/DDBJ databases">
        <authorList>
            <person name="Sun Q."/>
            <person name="Zhou Y."/>
        </authorList>
    </citation>
    <scope>NUCLEOTIDE SEQUENCE</scope>
    <source>
        <strain evidence="5">CGMCC 1.10998</strain>
    </source>
</reference>
<dbReference type="InterPro" id="IPR050641">
    <property type="entry name" value="RIFMO-like"/>
</dbReference>
<evidence type="ECO:0000256" key="2">
    <source>
        <dbReference type="ARBA" id="ARBA00022630"/>
    </source>
</evidence>
<dbReference type="AlphaFoldDB" id="A0A916UBE6"/>
<dbReference type="EMBL" id="BMED01000001">
    <property type="protein sequence ID" value="GGC64840.1"/>
    <property type="molecule type" value="Genomic_DNA"/>
</dbReference>
<dbReference type="InterPro" id="IPR036188">
    <property type="entry name" value="FAD/NAD-bd_sf"/>
</dbReference>
<dbReference type="GO" id="GO:0071949">
    <property type="term" value="F:FAD binding"/>
    <property type="evidence" value="ECO:0007669"/>
    <property type="project" value="InterPro"/>
</dbReference>
<dbReference type="Proteomes" id="UP000637423">
    <property type="component" value="Unassembled WGS sequence"/>
</dbReference>
<keyword evidence="6" id="KW-1185">Reference proteome</keyword>
<reference evidence="5" key="1">
    <citation type="journal article" date="2014" name="Int. J. Syst. Evol. Microbiol.">
        <title>Complete genome sequence of Corynebacterium casei LMG S-19264T (=DSM 44701T), isolated from a smear-ripened cheese.</title>
        <authorList>
            <consortium name="US DOE Joint Genome Institute (JGI-PGF)"/>
            <person name="Walter F."/>
            <person name="Albersmeier A."/>
            <person name="Kalinowski J."/>
            <person name="Ruckert C."/>
        </authorList>
    </citation>
    <scope>NUCLEOTIDE SEQUENCE</scope>
    <source>
        <strain evidence="5">CGMCC 1.10998</strain>
    </source>
</reference>
<dbReference type="PANTHER" id="PTHR43004">
    <property type="entry name" value="TRK SYSTEM POTASSIUM UPTAKE PROTEIN"/>
    <property type="match status" value="1"/>
</dbReference>
<evidence type="ECO:0000259" key="4">
    <source>
        <dbReference type="Pfam" id="PF01494"/>
    </source>
</evidence>
<accession>A0A916UBE6</accession>
<evidence type="ECO:0000256" key="1">
    <source>
        <dbReference type="ARBA" id="ARBA00001974"/>
    </source>
</evidence>
<organism evidence="5 6">
    <name type="scientific">Undibacterium terreum</name>
    <dbReference type="NCBI Taxonomy" id="1224302"/>
    <lineage>
        <taxon>Bacteria</taxon>
        <taxon>Pseudomonadati</taxon>
        <taxon>Pseudomonadota</taxon>
        <taxon>Betaproteobacteria</taxon>
        <taxon>Burkholderiales</taxon>
        <taxon>Oxalobacteraceae</taxon>
        <taxon>Undibacterium</taxon>
    </lineage>
</organism>
<name>A0A916UBE6_9BURK</name>
<gene>
    <name evidence="5" type="ORF">GCM10011396_09840</name>
</gene>
<comment type="cofactor">
    <cofactor evidence="1">
        <name>FAD</name>
        <dbReference type="ChEBI" id="CHEBI:57692"/>
    </cofactor>
</comment>
<dbReference type="InterPro" id="IPR002938">
    <property type="entry name" value="FAD-bd"/>
</dbReference>
<comment type="caution">
    <text evidence="5">The sequence shown here is derived from an EMBL/GenBank/DDBJ whole genome shotgun (WGS) entry which is preliminary data.</text>
</comment>
<dbReference type="Gene3D" id="3.50.50.60">
    <property type="entry name" value="FAD/NAD(P)-binding domain"/>
    <property type="match status" value="1"/>
</dbReference>
<feature type="domain" description="FAD-binding" evidence="4">
    <location>
        <begin position="2"/>
        <end position="341"/>
    </location>
</feature>
<dbReference type="PANTHER" id="PTHR43004:SF19">
    <property type="entry name" value="BINDING MONOOXYGENASE, PUTATIVE (JCVI)-RELATED"/>
    <property type="match status" value="1"/>
</dbReference>
<dbReference type="PRINTS" id="PR00420">
    <property type="entry name" value="RNGMNOXGNASE"/>
</dbReference>
<dbReference type="Pfam" id="PF01494">
    <property type="entry name" value="FAD_binding_3"/>
    <property type="match status" value="1"/>
</dbReference>
<dbReference type="SUPFAM" id="SSF51905">
    <property type="entry name" value="FAD/NAD(P)-binding domain"/>
    <property type="match status" value="1"/>
</dbReference>
<keyword evidence="3" id="KW-0274">FAD</keyword>
<dbReference type="RefSeq" id="WP_188564825.1">
    <property type="nucleotide sequence ID" value="NZ_BMED01000001.1"/>
</dbReference>
<sequence length="512" mass="56038">MSDVLIVGAGPTGLALALWLTKQGIKVRIIDKSAGPGETSRAIVVQARTLELYRQLDIAEAVVSAGHKNPSINMWARGKHRARIVFSDAGADITPYPFVTVYPQDLHERLLVDKLLTMGVAVERKTELVGFEDKGEYVAARLRQADGAESVVEAQYLAGCDGARSTVRQQMGTGFEGGTYKHAFYVADVDASGLEPADEAHGALDSGDFILVFSYGTEGHRRLIGTVRDERAEKVETLTFDDVRQDAINHLGLKVHKVNWFSTYRVHHRIAEEFQRGRVFLLGDAGHIHSPAGGQGMNTGILDANNLAWKLADVIKGHALAQLLESYALERQAFARKLVATTDRLFTLATSEGGVADFIKTHIVPAFASLAYKIHDVQEFLFKTVSQTTVHYRESPLSEGSAGDVQGGDRLPWTGSVGPDNYLGPAKVEIGWQVHVYGSASTALRTWCDEHSMALQVFDWNDGYQKLGLARDAIYLLRPDTYVALANAEGSVDALDRYFSSRTYTWAGAAKT</sequence>